<dbReference type="AlphaFoldDB" id="A0A5C1NCY2"/>
<evidence type="ECO:0000313" key="2">
    <source>
        <dbReference type="EMBL" id="QEM80820.1"/>
    </source>
</evidence>
<dbReference type="KEGG" id="hbh:E4T21_04075"/>
<dbReference type="Proteomes" id="UP000324285">
    <property type="component" value="Chromosome"/>
</dbReference>
<name>A0A5C1NCY2_9GAMM</name>
<protein>
    <submittedName>
        <fullName evidence="2">Uncharacterized protein</fullName>
    </submittedName>
</protein>
<accession>A0A5C1NCY2</accession>
<evidence type="ECO:0000256" key="1">
    <source>
        <dbReference type="SAM" id="MobiDB-lite"/>
    </source>
</evidence>
<gene>
    <name evidence="2" type="ORF">E4T21_04075</name>
</gene>
<organism evidence="2 3">
    <name type="scientific">Halomonas binhaiensis</name>
    <dbReference type="NCBI Taxonomy" id="2562282"/>
    <lineage>
        <taxon>Bacteria</taxon>
        <taxon>Pseudomonadati</taxon>
        <taxon>Pseudomonadota</taxon>
        <taxon>Gammaproteobacteria</taxon>
        <taxon>Oceanospirillales</taxon>
        <taxon>Halomonadaceae</taxon>
        <taxon>Halomonas</taxon>
    </lineage>
</organism>
<dbReference type="EMBL" id="CP038437">
    <property type="protein sequence ID" value="QEM80820.1"/>
    <property type="molecule type" value="Genomic_DNA"/>
</dbReference>
<dbReference type="RefSeq" id="WP_149283764.1">
    <property type="nucleotide sequence ID" value="NZ_CP038437.2"/>
</dbReference>
<proteinExistence type="predicted"/>
<dbReference type="OrthoDB" id="6174303at2"/>
<evidence type="ECO:0000313" key="3">
    <source>
        <dbReference type="Proteomes" id="UP000324285"/>
    </source>
</evidence>
<feature type="region of interest" description="Disordered" evidence="1">
    <location>
        <begin position="139"/>
        <end position="158"/>
    </location>
</feature>
<reference evidence="2" key="1">
    <citation type="submission" date="2021-02" db="EMBL/GenBank/DDBJ databases">
        <title>Strain Y2R2, a novel species of the genus Halomonas.</title>
        <authorList>
            <person name="Huang H."/>
        </authorList>
    </citation>
    <scope>NUCLEOTIDE SEQUENCE</scope>
    <source>
        <strain evidence="2">Y2R2</strain>
    </source>
</reference>
<keyword evidence="3" id="KW-1185">Reference proteome</keyword>
<feature type="compositionally biased region" description="Gly residues" evidence="1">
    <location>
        <begin position="149"/>
        <end position="158"/>
    </location>
</feature>
<sequence length="198" mass="19859">MHNMMVSQTKKRIPEHWGHGSIRNGWQQRLAAVGIVAVGCLTVGDGQSMAADLRPGVQPGEIVVMREVEPAYAGWVDRDNGPIRARADLMSGSRMANAATHRVHGQMQGVTAIMLSDSEAASISSGIGGATQRLHQALGTNPSASHRGSTGGLSGSISSGLGGHAGGAGGGIGGVRGVTSGIAGSVTGALAPLTAGRP</sequence>